<dbReference type="SUPFAM" id="SSF141868">
    <property type="entry name" value="EAL domain-like"/>
    <property type="match status" value="1"/>
</dbReference>
<dbReference type="RefSeq" id="WP_270897849.1">
    <property type="nucleotide sequence ID" value="NZ_JBHSPF010000024.1"/>
</dbReference>
<dbReference type="Gene3D" id="3.30.70.270">
    <property type="match status" value="1"/>
</dbReference>
<dbReference type="Pfam" id="PF00990">
    <property type="entry name" value="GGDEF"/>
    <property type="match status" value="1"/>
</dbReference>
<comment type="caution">
    <text evidence="3">The sequence shown here is derived from an EMBL/GenBank/DDBJ whole genome shotgun (WGS) entry which is preliminary data.</text>
</comment>
<dbReference type="InterPro" id="IPR043128">
    <property type="entry name" value="Rev_trsase/Diguanyl_cyclase"/>
</dbReference>
<feature type="domain" description="GGDEF" evidence="2">
    <location>
        <begin position="1"/>
        <end position="79"/>
    </location>
</feature>
<dbReference type="Proteomes" id="UP001596143">
    <property type="component" value="Unassembled WGS sequence"/>
</dbReference>
<evidence type="ECO:0000259" key="2">
    <source>
        <dbReference type="PROSITE" id="PS50887"/>
    </source>
</evidence>
<accession>A0ABW0U8Q9</accession>
<gene>
    <name evidence="3" type="ORF">ACFPTR_07035</name>
</gene>
<dbReference type="Gene3D" id="3.20.20.450">
    <property type="entry name" value="EAL domain"/>
    <property type="match status" value="1"/>
</dbReference>
<sequence>MLISQNVKEEEMTQLAKQFIKEMNQPVILQEHEVIVTISIGVSLMHEGESSVDDLIRQSNQAMLLAKKTGKNNYQFYTKELHEKITRKQQIEWALRNAIVQDEFSLVYQPQVDVVTDKITGMEALLRWNPAFGVVPPDEFIPIAEETGLILPIGEWVLREACRQIKKWEKQELPKVRVSVNVSARQFKDKQFTSKVKAIVEEEKVQPCDLEIEITESVMLDVEGASQLIQELKELGVKVAIDDFGTGYSSLNVMKNVEIDTLKMDKSMINDVSENGRMMSLLIAMIRLGKDLNTQVIIEGVETKEQKEFLKEYQVIAQGYFYSRPLPAGRLQQVWEKHGAVLGVTSE</sequence>
<dbReference type="CDD" id="cd01948">
    <property type="entry name" value="EAL"/>
    <property type="match status" value="1"/>
</dbReference>
<proteinExistence type="predicted"/>
<evidence type="ECO:0000259" key="1">
    <source>
        <dbReference type="PROSITE" id="PS50883"/>
    </source>
</evidence>
<dbReference type="InterPro" id="IPR029787">
    <property type="entry name" value="Nucleotide_cyclase"/>
</dbReference>
<dbReference type="SMART" id="SM00052">
    <property type="entry name" value="EAL"/>
    <property type="match status" value="1"/>
</dbReference>
<dbReference type="PANTHER" id="PTHR44757:SF2">
    <property type="entry name" value="BIOFILM ARCHITECTURE MAINTENANCE PROTEIN MBAA"/>
    <property type="match status" value="1"/>
</dbReference>
<dbReference type="PROSITE" id="PS50887">
    <property type="entry name" value="GGDEF"/>
    <property type="match status" value="1"/>
</dbReference>
<dbReference type="SUPFAM" id="SSF55073">
    <property type="entry name" value="Nucleotide cyclase"/>
    <property type="match status" value="1"/>
</dbReference>
<evidence type="ECO:0000313" key="4">
    <source>
        <dbReference type="Proteomes" id="UP001596143"/>
    </source>
</evidence>
<reference evidence="4" key="1">
    <citation type="journal article" date="2019" name="Int. J. Syst. Evol. Microbiol.">
        <title>The Global Catalogue of Microorganisms (GCM) 10K type strain sequencing project: providing services to taxonomists for standard genome sequencing and annotation.</title>
        <authorList>
            <consortium name="The Broad Institute Genomics Platform"/>
            <consortium name="The Broad Institute Genome Sequencing Center for Infectious Disease"/>
            <person name="Wu L."/>
            <person name="Ma J."/>
        </authorList>
    </citation>
    <scope>NUCLEOTIDE SEQUENCE [LARGE SCALE GENOMIC DNA]</scope>
    <source>
        <strain evidence="4">CGMCC 1.15790</strain>
    </source>
</reference>
<dbReference type="PROSITE" id="PS50883">
    <property type="entry name" value="EAL"/>
    <property type="match status" value="1"/>
</dbReference>
<dbReference type="InterPro" id="IPR052155">
    <property type="entry name" value="Biofilm_reg_signaling"/>
</dbReference>
<dbReference type="InterPro" id="IPR035919">
    <property type="entry name" value="EAL_sf"/>
</dbReference>
<name>A0ABW0U8Q9_9BACI</name>
<organism evidence="3 4">
    <name type="scientific">Aliibacillus thermotolerans</name>
    <dbReference type="NCBI Taxonomy" id="1834418"/>
    <lineage>
        <taxon>Bacteria</taxon>
        <taxon>Bacillati</taxon>
        <taxon>Bacillota</taxon>
        <taxon>Bacilli</taxon>
        <taxon>Bacillales</taxon>
        <taxon>Bacillaceae</taxon>
        <taxon>Aliibacillus</taxon>
    </lineage>
</organism>
<dbReference type="InterPro" id="IPR001633">
    <property type="entry name" value="EAL_dom"/>
</dbReference>
<feature type="domain" description="EAL" evidence="1">
    <location>
        <begin position="88"/>
        <end position="339"/>
    </location>
</feature>
<evidence type="ECO:0000313" key="3">
    <source>
        <dbReference type="EMBL" id="MFC5628651.1"/>
    </source>
</evidence>
<dbReference type="EMBL" id="JBHSPF010000024">
    <property type="protein sequence ID" value="MFC5628651.1"/>
    <property type="molecule type" value="Genomic_DNA"/>
</dbReference>
<keyword evidence="4" id="KW-1185">Reference proteome</keyword>
<dbReference type="PANTHER" id="PTHR44757">
    <property type="entry name" value="DIGUANYLATE CYCLASE DGCP"/>
    <property type="match status" value="1"/>
</dbReference>
<protein>
    <submittedName>
        <fullName evidence="3">Bifunctional diguanylate cyclase/phosphodiesterase</fullName>
    </submittedName>
</protein>
<dbReference type="Pfam" id="PF00563">
    <property type="entry name" value="EAL"/>
    <property type="match status" value="1"/>
</dbReference>
<dbReference type="InterPro" id="IPR000160">
    <property type="entry name" value="GGDEF_dom"/>
</dbReference>